<evidence type="ECO:0000313" key="2">
    <source>
        <dbReference type="EMBL" id="KRY00918.1"/>
    </source>
</evidence>
<reference evidence="2 3" key="1">
    <citation type="submission" date="2015-01" db="EMBL/GenBank/DDBJ databases">
        <title>Evolution of Trichinella species and genotypes.</title>
        <authorList>
            <person name="Korhonen P.K."/>
            <person name="Edoardo P."/>
            <person name="Giuseppe L.R."/>
            <person name="Gasser R.B."/>
        </authorList>
    </citation>
    <scope>NUCLEOTIDE SEQUENCE [LARGE SCALE GENOMIC DNA]</scope>
    <source>
        <strain evidence="2">ISS141</strain>
    </source>
</reference>
<accession>A0A0V0YLD3</accession>
<name>A0A0V0YLD3_TRIPS</name>
<protein>
    <submittedName>
        <fullName evidence="2">Uncharacterized protein</fullName>
    </submittedName>
</protein>
<comment type="caution">
    <text evidence="2">The sequence shown here is derived from an EMBL/GenBank/DDBJ whole genome shotgun (WGS) entry which is preliminary data.</text>
</comment>
<evidence type="ECO:0000313" key="3">
    <source>
        <dbReference type="Proteomes" id="UP000054815"/>
    </source>
</evidence>
<dbReference type="STRING" id="6337.A0A0V0YLD3"/>
<feature type="compositionally biased region" description="Polar residues" evidence="1">
    <location>
        <begin position="45"/>
        <end position="61"/>
    </location>
</feature>
<gene>
    <name evidence="2" type="ORF">T4E_8993</name>
</gene>
<dbReference type="Proteomes" id="UP000054815">
    <property type="component" value="Unassembled WGS sequence"/>
</dbReference>
<evidence type="ECO:0000256" key="1">
    <source>
        <dbReference type="SAM" id="MobiDB-lite"/>
    </source>
</evidence>
<organism evidence="2 3">
    <name type="scientific">Trichinella pseudospiralis</name>
    <name type="common">Parasitic roundworm</name>
    <dbReference type="NCBI Taxonomy" id="6337"/>
    <lineage>
        <taxon>Eukaryota</taxon>
        <taxon>Metazoa</taxon>
        <taxon>Ecdysozoa</taxon>
        <taxon>Nematoda</taxon>
        <taxon>Enoplea</taxon>
        <taxon>Dorylaimia</taxon>
        <taxon>Trichinellida</taxon>
        <taxon>Trichinellidae</taxon>
        <taxon>Trichinella</taxon>
    </lineage>
</organism>
<dbReference type="EMBL" id="JYDU01000005">
    <property type="protein sequence ID" value="KRY00918.1"/>
    <property type="molecule type" value="Genomic_DNA"/>
</dbReference>
<proteinExistence type="predicted"/>
<sequence length="69" mass="7723">MKKMKKKGAIEFYGNVCPNFISTQSVVHKGHGHRTVTRTDDSSKETAFQRQQIQNSGQWTGVSLEGGRL</sequence>
<dbReference type="AlphaFoldDB" id="A0A0V0YLD3"/>
<feature type="region of interest" description="Disordered" evidence="1">
    <location>
        <begin position="34"/>
        <end position="69"/>
    </location>
</feature>